<keyword evidence="10" id="KW-0472">Membrane</keyword>
<keyword evidence="13" id="KW-0395">Inflammatory response</keyword>
<dbReference type="InterPro" id="IPR001611">
    <property type="entry name" value="Leu-rich_rpt"/>
</dbReference>
<dbReference type="Gene3D" id="3.40.50.10140">
    <property type="entry name" value="Toll/interleukin-1 receptor homology (TIR) domain"/>
    <property type="match status" value="1"/>
</dbReference>
<dbReference type="Pfam" id="PF13855">
    <property type="entry name" value="LRR_8"/>
    <property type="match status" value="3"/>
</dbReference>
<dbReference type="InterPro" id="IPR003591">
    <property type="entry name" value="Leu-rich_rpt_typical-subtyp"/>
</dbReference>
<evidence type="ECO:0000256" key="9">
    <source>
        <dbReference type="ARBA" id="ARBA00022989"/>
    </source>
</evidence>
<dbReference type="GO" id="GO:0005886">
    <property type="term" value="C:plasma membrane"/>
    <property type="evidence" value="ECO:0007669"/>
    <property type="project" value="TreeGrafter"/>
</dbReference>
<evidence type="ECO:0000256" key="1">
    <source>
        <dbReference type="ARBA" id="ARBA00004479"/>
    </source>
</evidence>
<keyword evidence="5" id="KW-0812">Transmembrane</keyword>
<dbReference type="SMART" id="SM00255">
    <property type="entry name" value="TIR"/>
    <property type="match status" value="1"/>
</dbReference>
<evidence type="ECO:0000256" key="3">
    <source>
        <dbReference type="ARBA" id="ARBA00022588"/>
    </source>
</evidence>
<comment type="caution">
    <text evidence="15">The sequence shown here is derived from an EMBL/GenBank/DDBJ whole genome shotgun (WGS) entry which is preliminary data.</text>
</comment>
<dbReference type="PANTHER" id="PTHR24365">
    <property type="entry name" value="TOLL-LIKE RECEPTOR"/>
    <property type="match status" value="1"/>
</dbReference>
<evidence type="ECO:0000313" key="16">
    <source>
        <dbReference type="Proteomes" id="UP001274896"/>
    </source>
</evidence>
<keyword evidence="3" id="KW-0399">Innate immunity</keyword>
<dbReference type="Proteomes" id="UP001274896">
    <property type="component" value="Unassembled WGS sequence"/>
</dbReference>
<dbReference type="InterPro" id="IPR000157">
    <property type="entry name" value="TIR_dom"/>
</dbReference>
<evidence type="ECO:0000313" key="15">
    <source>
        <dbReference type="EMBL" id="KAK3523551.1"/>
    </source>
</evidence>
<dbReference type="EMBL" id="JAUCMX010000014">
    <property type="protein sequence ID" value="KAK3523551.1"/>
    <property type="molecule type" value="Genomic_DNA"/>
</dbReference>
<evidence type="ECO:0000256" key="13">
    <source>
        <dbReference type="ARBA" id="ARBA00023198"/>
    </source>
</evidence>
<dbReference type="AlphaFoldDB" id="A0AAE0UY55"/>
<dbReference type="PANTHER" id="PTHR24365:SF522">
    <property type="entry name" value="LOW QUALITY PROTEIN: TOLL-LIKE RECEPTOR 13-RELATED"/>
    <property type="match status" value="1"/>
</dbReference>
<evidence type="ECO:0000256" key="11">
    <source>
        <dbReference type="ARBA" id="ARBA00023170"/>
    </source>
</evidence>
<evidence type="ECO:0000256" key="7">
    <source>
        <dbReference type="ARBA" id="ARBA00022737"/>
    </source>
</evidence>
<dbReference type="GO" id="GO:0045087">
    <property type="term" value="P:innate immune response"/>
    <property type="evidence" value="ECO:0007669"/>
    <property type="project" value="UniProtKB-KW"/>
</dbReference>
<dbReference type="GO" id="GO:0038023">
    <property type="term" value="F:signaling receptor activity"/>
    <property type="evidence" value="ECO:0007669"/>
    <property type="project" value="TreeGrafter"/>
</dbReference>
<dbReference type="GO" id="GO:0007165">
    <property type="term" value="P:signal transduction"/>
    <property type="evidence" value="ECO:0007669"/>
    <property type="project" value="InterPro"/>
</dbReference>
<keyword evidence="6" id="KW-0732">Signal</keyword>
<comment type="subcellular location">
    <subcellularLocation>
        <location evidence="1">Membrane</location>
        <topology evidence="1">Single-pass type I membrane protein</topology>
    </subcellularLocation>
</comment>
<protein>
    <recommendedName>
        <fullName evidence="14">TIR domain-containing protein</fullName>
    </recommendedName>
</protein>
<keyword evidence="16" id="KW-1185">Reference proteome</keyword>
<organism evidence="15 16">
    <name type="scientific">Hemibagrus guttatus</name>
    <dbReference type="NCBI Taxonomy" id="175788"/>
    <lineage>
        <taxon>Eukaryota</taxon>
        <taxon>Metazoa</taxon>
        <taxon>Chordata</taxon>
        <taxon>Craniata</taxon>
        <taxon>Vertebrata</taxon>
        <taxon>Euteleostomi</taxon>
        <taxon>Actinopterygii</taxon>
        <taxon>Neopterygii</taxon>
        <taxon>Teleostei</taxon>
        <taxon>Ostariophysi</taxon>
        <taxon>Siluriformes</taxon>
        <taxon>Bagridae</taxon>
        <taxon>Hemibagrus</taxon>
    </lineage>
</organism>
<dbReference type="InterPro" id="IPR035897">
    <property type="entry name" value="Toll_tir_struct_dom_sf"/>
</dbReference>
<evidence type="ECO:0000256" key="2">
    <source>
        <dbReference type="ARBA" id="ARBA00009634"/>
    </source>
</evidence>
<sequence length="966" mass="110886">MTVNLEKLLSKATTSLAVFFIFSVHVSAFSLTNCTVSGALNDTRVLKVLCYKMGFFTVPSPIPSKARHLDISFNSISNIRVGDFDDLWNLRSLNLSNSHVSWIQDGTAEHFPNLIDLNLAKNKLRTISSGLLRGLGSLQVLRLDRNMIGSIDTFAFNTLQNLQVLNLTGNNLKQIANVRPVLLSPRLEELYVASNNFDVFNSWELSRTPLLLKSLVLSNNPLNKFEITDNIFPKLDFLDLSHCGQNRTMLWNLTDKTFLNSVKTLNLSGVHIPEEKIAEVLHNTSWSSLFKLKLNELKQVKVETLLPYACLPGLSVLRMERNGISNLTARELKPCSNMTELDFGNNEISRISAPIFKEVTQLRVLRLKINRLTQVKNLFQNLPMLEFIDLSRNRISVLTCSDFANLTRLNSLYLFSNRISKLLSCMFKDLNNLEILKLGTNKLLTIGTAFQYDLPSLKVLELQFNKLSTIYKETFKGLSGLQTLHLGDNQISEIEAKAFSRLRNLTNLLLFSNRITDKTLQDQAVFSDMPNLIALELHSNVISYTEDTLKMPPFKHLSSLEILTIHSQRRGFGKIPSNLLQGLTSLKMFYGGNLNLNRLHPDTFNSTPKLWFLDLSKNTFADDDSISAEVFHPVPKLTKLIISRAQIHSLNFLPKAKLLRLSTLRAPGNVLDVINQSLILSLPHLKYLDLQKNTFTCDCNNIFFIKWALESNSTQVIYMNDYTCSYPLSQKGKSILDLNTESCNVNIDFMMFVCSSIVVTVTLLISFIYQFLHWQVLYAYYLFVAFLYDSKRKQTQQQHGYKYDAFISYNARDEAWVVDELLPHLEGEQGWRLCLHHRDFEPGRSIIDNIMDGIYSSRKTICLITYDYLMSTWCSKEIQMANFRLFDEQKDVLILIFLEDIPSHQLSPYYRMRKLVKKKTYLKWPKRGEDTRVFWQKLRMALETKEGPEDEKALLSTQGDYPRNLL</sequence>
<name>A0AAE0UY55_9TELE</name>
<proteinExistence type="inferred from homology"/>
<dbReference type="SMART" id="SM00365">
    <property type="entry name" value="LRR_SD22"/>
    <property type="match status" value="5"/>
</dbReference>
<reference evidence="15" key="1">
    <citation type="submission" date="2023-06" db="EMBL/GenBank/DDBJ databases">
        <title>Male Hemibagrus guttatus genome.</title>
        <authorList>
            <person name="Bian C."/>
        </authorList>
    </citation>
    <scope>NUCLEOTIDE SEQUENCE</scope>
    <source>
        <strain evidence="15">Male_cb2023</strain>
        <tissue evidence="15">Muscle</tissue>
    </source>
</reference>
<evidence type="ECO:0000256" key="10">
    <source>
        <dbReference type="ARBA" id="ARBA00023136"/>
    </source>
</evidence>
<dbReference type="InterPro" id="IPR032675">
    <property type="entry name" value="LRR_dom_sf"/>
</dbReference>
<keyword evidence="9" id="KW-1133">Transmembrane helix</keyword>
<dbReference type="SUPFAM" id="SSF52058">
    <property type="entry name" value="L domain-like"/>
    <property type="match status" value="2"/>
</dbReference>
<evidence type="ECO:0000256" key="12">
    <source>
        <dbReference type="ARBA" id="ARBA00023180"/>
    </source>
</evidence>
<dbReference type="PROSITE" id="PS51450">
    <property type="entry name" value="LRR"/>
    <property type="match status" value="3"/>
</dbReference>
<keyword evidence="12" id="KW-0325">Glycoprotein</keyword>
<comment type="similarity">
    <text evidence="2">Belongs to the Toll-like receptor family.</text>
</comment>
<dbReference type="Gene3D" id="3.80.10.10">
    <property type="entry name" value="Ribonuclease Inhibitor"/>
    <property type="match status" value="4"/>
</dbReference>
<evidence type="ECO:0000256" key="6">
    <source>
        <dbReference type="ARBA" id="ARBA00022729"/>
    </source>
</evidence>
<evidence type="ECO:0000256" key="8">
    <source>
        <dbReference type="ARBA" id="ARBA00022859"/>
    </source>
</evidence>
<keyword evidence="7" id="KW-0677">Repeat</keyword>
<feature type="domain" description="TIR" evidence="14">
    <location>
        <begin position="801"/>
        <end position="942"/>
    </location>
</feature>
<dbReference type="SMART" id="SM00369">
    <property type="entry name" value="LRR_TYP"/>
    <property type="match status" value="14"/>
</dbReference>
<dbReference type="SUPFAM" id="SSF52200">
    <property type="entry name" value="Toll/Interleukin receptor TIR domain"/>
    <property type="match status" value="1"/>
</dbReference>
<dbReference type="GO" id="GO:0006954">
    <property type="term" value="P:inflammatory response"/>
    <property type="evidence" value="ECO:0007669"/>
    <property type="project" value="UniProtKB-KW"/>
</dbReference>
<evidence type="ECO:0000259" key="14">
    <source>
        <dbReference type="PROSITE" id="PS50104"/>
    </source>
</evidence>
<keyword evidence="11" id="KW-0675">Receptor</keyword>
<keyword evidence="8" id="KW-0391">Immunity</keyword>
<accession>A0AAE0UY55</accession>
<dbReference type="PROSITE" id="PS50104">
    <property type="entry name" value="TIR"/>
    <property type="match status" value="1"/>
</dbReference>
<gene>
    <name evidence="15" type="ORF">QTP70_002463</name>
</gene>
<evidence type="ECO:0000256" key="5">
    <source>
        <dbReference type="ARBA" id="ARBA00022692"/>
    </source>
</evidence>
<dbReference type="Pfam" id="PF01582">
    <property type="entry name" value="TIR"/>
    <property type="match status" value="1"/>
</dbReference>
<evidence type="ECO:0000256" key="4">
    <source>
        <dbReference type="ARBA" id="ARBA00022614"/>
    </source>
</evidence>
<keyword evidence="4" id="KW-0433">Leucine-rich repeat</keyword>
<dbReference type="FunFam" id="3.40.50.10140:FF:000001">
    <property type="entry name" value="Toll-like receptor 2"/>
    <property type="match status" value="1"/>
</dbReference>